<evidence type="ECO:0000313" key="2">
    <source>
        <dbReference type="EMBL" id="GAJ24964.1"/>
    </source>
</evidence>
<proteinExistence type="predicted"/>
<accession>X1V5J5</accession>
<dbReference type="PROSITE" id="PS51202">
    <property type="entry name" value="RCK_C"/>
    <property type="match status" value="1"/>
</dbReference>
<gene>
    <name evidence="2" type="ORF">S12H4_57967</name>
</gene>
<protein>
    <recommendedName>
        <fullName evidence="1">RCK C-terminal domain-containing protein</fullName>
    </recommendedName>
</protein>
<reference evidence="2" key="1">
    <citation type="journal article" date="2014" name="Front. Microbiol.">
        <title>High frequency of phylogenetically diverse reductive dehalogenase-homologous genes in deep subseafloor sedimentary metagenomes.</title>
        <authorList>
            <person name="Kawai M."/>
            <person name="Futagami T."/>
            <person name="Toyoda A."/>
            <person name="Takaki Y."/>
            <person name="Nishi S."/>
            <person name="Hori S."/>
            <person name="Arai W."/>
            <person name="Tsubouchi T."/>
            <person name="Morono Y."/>
            <person name="Uchiyama I."/>
            <person name="Ito T."/>
            <person name="Fujiyama A."/>
            <person name="Inagaki F."/>
            <person name="Takami H."/>
        </authorList>
    </citation>
    <scope>NUCLEOTIDE SEQUENCE</scope>
    <source>
        <strain evidence="2">Expedition CK06-06</strain>
    </source>
</reference>
<evidence type="ECO:0000259" key="1">
    <source>
        <dbReference type="PROSITE" id="PS51202"/>
    </source>
</evidence>
<dbReference type="GO" id="GO:0008324">
    <property type="term" value="F:monoatomic cation transmembrane transporter activity"/>
    <property type="evidence" value="ECO:0007669"/>
    <property type="project" value="InterPro"/>
</dbReference>
<dbReference type="InterPro" id="IPR006037">
    <property type="entry name" value="RCK_C"/>
</dbReference>
<dbReference type="GO" id="GO:0006813">
    <property type="term" value="P:potassium ion transport"/>
    <property type="evidence" value="ECO:0007669"/>
    <property type="project" value="InterPro"/>
</dbReference>
<organism evidence="2">
    <name type="scientific">marine sediment metagenome</name>
    <dbReference type="NCBI Taxonomy" id="412755"/>
    <lineage>
        <taxon>unclassified sequences</taxon>
        <taxon>metagenomes</taxon>
        <taxon>ecological metagenomes</taxon>
    </lineage>
</organism>
<comment type="caution">
    <text evidence="2">The sequence shown here is derived from an EMBL/GenBank/DDBJ whole genome shotgun (WGS) entry which is preliminary data.</text>
</comment>
<dbReference type="Pfam" id="PF02080">
    <property type="entry name" value="TrkA_C"/>
    <property type="match status" value="1"/>
</dbReference>
<feature type="non-terminal residue" evidence="2">
    <location>
        <position position="1"/>
    </location>
</feature>
<name>X1V5J5_9ZZZZ</name>
<dbReference type="Gene3D" id="3.30.70.1450">
    <property type="entry name" value="Regulator of K+ conductance, C-terminal domain"/>
    <property type="match status" value="1"/>
</dbReference>
<dbReference type="InterPro" id="IPR036721">
    <property type="entry name" value="RCK_C_sf"/>
</dbReference>
<dbReference type="AlphaFoldDB" id="X1V5J5"/>
<sequence length="84" mass="9549">THPAKTFDFGTGYQIKEVDAPPAFWNKSLKEINLKALYRIDILLIKRKYPPQTITIPSADELIKKGDLLILAGLEENIKKIIKT</sequence>
<dbReference type="SUPFAM" id="SSF116726">
    <property type="entry name" value="TrkA C-terminal domain-like"/>
    <property type="match status" value="1"/>
</dbReference>
<feature type="domain" description="RCK C-terminal" evidence="1">
    <location>
        <begin position="2"/>
        <end position="84"/>
    </location>
</feature>
<dbReference type="EMBL" id="BARW01037575">
    <property type="protein sequence ID" value="GAJ24964.1"/>
    <property type="molecule type" value="Genomic_DNA"/>
</dbReference>